<sequence length="54" mass="5976">MNFYKHQKTIGAGTDVVGEEYESPLWRQDGIVAEDPITTSTSQSVGIHPEEGNR</sequence>
<accession>A0ABQ9W2U3</accession>
<dbReference type="Proteomes" id="UP001266305">
    <property type="component" value="Unassembled WGS sequence"/>
</dbReference>
<comment type="caution">
    <text evidence="2">The sequence shown here is derived from an EMBL/GenBank/DDBJ whole genome shotgun (WGS) entry which is preliminary data.</text>
</comment>
<feature type="region of interest" description="Disordered" evidence="1">
    <location>
        <begin position="35"/>
        <end position="54"/>
    </location>
</feature>
<evidence type="ECO:0000313" key="3">
    <source>
        <dbReference type="Proteomes" id="UP001266305"/>
    </source>
</evidence>
<organism evidence="2 3">
    <name type="scientific">Saguinus oedipus</name>
    <name type="common">Cotton-top tamarin</name>
    <name type="synonym">Oedipomidas oedipus</name>
    <dbReference type="NCBI Taxonomy" id="9490"/>
    <lineage>
        <taxon>Eukaryota</taxon>
        <taxon>Metazoa</taxon>
        <taxon>Chordata</taxon>
        <taxon>Craniata</taxon>
        <taxon>Vertebrata</taxon>
        <taxon>Euteleostomi</taxon>
        <taxon>Mammalia</taxon>
        <taxon>Eutheria</taxon>
        <taxon>Euarchontoglires</taxon>
        <taxon>Primates</taxon>
        <taxon>Haplorrhini</taxon>
        <taxon>Platyrrhini</taxon>
        <taxon>Cebidae</taxon>
        <taxon>Callitrichinae</taxon>
        <taxon>Saguinus</taxon>
    </lineage>
</organism>
<dbReference type="EMBL" id="JASSZA010000003">
    <property type="protein sequence ID" value="KAK2115955.1"/>
    <property type="molecule type" value="Genomic_DNA"/>
</dbReference>
<protein>
    <submittedName>
        <fullName evidence="2">Uncharacterized protein</fullName>
    </submittedName>
</protein>
<gene>
    <name evidence="2" type="ORF">P7K49_006581</name>
</gene>
<proteinExistence type="predicted"/>
<evidence type="ECO:0000313" key="2">
    <source>
        <dbReference type="EMBL" id="KAK2115955.1"/>
    </source>
</evidence>
<feature type="non-terminal residue" evidence="2">
    <location>
        <position position="54"/>
    </location>
</feature>
<keyword evidence="3" id="KW-1185">Reference proteome</keyword>
<reference evidence="2 3" key="1">
    <citation type="submission" date="2023-05" db="EMBL/GenBank/DDBJ databases">
        <title>B98-5 Cell Line De Novo Hybrid Assembly: An Optical Mapping Approach.</title>
        <authorList>
            <person name="Kananen K."/>
            <person name="Auerbach J.A."/>
            <person name="Kautto E."/>
            <person name="Blachly J.S."/>
        </authorList>
    </citation>
    <scope>NUCLEOTIDE SEQUENCE [LARGE SCALE GENOMIC DNA]</scope>
    <source>
        <strain evidence="2">B95-8</strain>
        <tissue evidence="2">Cell line</tissue>
    </source>
</reference>
<evidence type="ECO:0000256" key="1">
    <source>
        <dbReference type="SAM" id="MobiDB-lite"/>
    </source>
</evidence>
<name>A0ABQ9W2U3_SAGOE</name>